<dbReference type="Proteomes" id="UP000596660">
    <property type="component" value="Unplaced"/>
</dbReference>
<evidence type="ECO:0000256" key="3">
    <source>
        <dbReference type="ARBA" id="ARBA00023110"/>
    </source>
</evidence>
<keyword evidence="8" id="KW-1185">Reference proteome</keyword>
<dbReference type="InterPro" id="IPR029000">
    <property type="entry name" value="Cyclophilin-like_dom_sf"/>
</dbReference>
<dbReference type="InterPro" id="IPR002130">
    <property type="entry name" value="Cyclophilin-type_PPIase_dom"/>
</dbReference>
<dbReference type="Gramene" id="AUR62030664-RA">
    <property type="protein sequence ID" value="AUR62030664-RA:cds"/>
    <property type="gene ID" value="AUR62030664"/>
</dbReference>
<dbReference type="AlphaFoldDB" id="A0A803MJT1"/>
<feature type="compositionally biased region" description="Low complexity" evidence="5">
    <location>
        <begin position="400"/>
        <end position="439"/>
    </location>
</feature>
<sequence length="726" mass="82121">MPDLADISAIVELYWGFKLFTDAAPKTAENFRVLCTGEKGVGPKLRKPLHYKGTFFHRIVKGFMAQGGDLLRKEGSAGESIYGDRFPDESPKLKHDEAGLLSMSIADRDVRGSIFSLLFKANQNLDRKNIVFGKLVHGHEVLKKIEDAGDEDGSPAVTVKVCNSGELSKSEKKKLGKKLGKEAGSDAYSHETRRKGKHKKSLRDRRKKRRKYYTSESDDVSSSSDDRRKKRKKSSKRDKYKRGKRRDRRRDKKRKRHDKRSKRKSRRASDSLSDTDSESIEESSEDEGNGKDFNQKHKDDLQKNAEDHPPVVENASIVNNHKRSEESDKFDEELRSKTENGEQRSNGYDKDARSGRNEDRQPDVVEDHLGKSRSTINSSYISSLYAYRFLLSPPPAVQKSRSVSRSPVRSASRSPGRSLSRSPARSLSKTPASSLSRSPPRIRPRRNASVSPVTSPPRRSPSGSYRGGSSQKSIGRSPGRVGRRSSPSPVRSRRSVSPVRSSHRSLSRSSGRAPSRRVASRSPVRSPRRSYRRSYSRSPGRRSPPIRHRSISRSASPDGSPKRIRRGRGFSDRFSYARKYRTPSPDRYRFGGRDRYPSYRRYSDRSPRRFRSPRRSPIRYRRRRSRTRSPSVSRSPPYRRRYTRSPIRSRSPSDPPRYRASPRAEKRLSSSRSRSRSASASGSSKGSPPPKRASKDRSQSRSSSGSPPGKKGLVSYGDGSAEASPR</sequence>
<feature type="compositionally biased region" description="Basic residues" evidence="5">
    <location>
        <begin position="192"/>
        <end position="212"/>
    </location>
</feature>
<feature type="compositionally biased region" description="Basic and acidic residues" evidence="5">
    <location>
        <begin position="179"/>
        <end position="191"/>
    </location>
</feature>
<keyword evidence="4" id="KW-0413">Isomerase</keyword>
<feature type="region of interest" description="Disordered" evidence="5">
    <location>
        <begin position="167"/>
        <end position="376"/>
    </location>
</feature>
<feature type="compositionally biased region" description="Low complexity" evidence="5">
    <location>
        <begin position="700"/>
        <end position="712"/>
    </location>
</feature>
<dbReference type="PRINTS" id="PR00153">
    <property type="entry name" value="CSAPPISMRASE"/>
</dbReference>
<feature type="compositionally biased region" description="Basic residues" evidence="5">
    <location>
        <begin position="526"/>
        <end position="535"/>
    </location>
</feature>
<evidence type="ECO:0000313" key="7">
    <source>
        <dbReference type="EnsemblPlants" id="AUR62030664-RA:cds"/>
    </source>
</evidence>
<evidence type="ECO:0000256" key="2">
    <source>
        <dbReference type="ARBA" id="ARBA00013194"/>
    </source>
</evidence>
<dbReference type="EC" id="5.2.1.8" evidence="2"/>
<dbReference type="PANTHER" id="PTHR11071:SF561">
    <property type="entry name" value="PEPTIDYL-PROLYL CIS-TRANS ISOMERASE D-RELATED"/>
    <property type="match status" value="1"/>
</dbReference>
<proteinExistence type="inferred from homology"/>
<feature type="domain" description="PPIase cyclophilin-type" evidence="6">
    <location>
        <begin position="17"/>
        <end position="166"/>
    </location>
</feature>
<dbReference type="GO" id="GO:0006457">
    <property type="term" value="P:protein folding"/>
    <property type="evidence" value="ECO:0007669"/>
    <property type="project" value="InterPro"/>
</dbReference>
<evidence type="ECO:0000313" key="8">
    <source>
        <dbReference type="Proteomes" id="UP000596660"/>
    </source>
</evidence>
<dbReference type="GO" id="GO:0016018">
    <property type="term" value="F:cyclosporin A binding"/>
    <property type="evidence" value="ECO:0007669"/>
    <property type="project" value="TreeGrafter"/>
</dbReference>
<dbReference type="GO" id="GO:0005737">
    <property type="term" value="C:cytoplasm"/>
    <property type="evidence" value="ECO:0007669"/>
    <property type="project" value="TreeGrafter"/>
</dbReference>
<dbReference type="PANTHER" id="PTHR11071">
    <property type="entry name" value="PEPTIDYL-PROLYL CIS-TRANS ISOMERASE"/>
    <property type="match status" value="1"/>
</dbReference>
<reference evidence="7" key="2">
    <citation type="submission" date="2021-03" db="UniProtKB">
        <authorList>
            <consortium name="EnsemblPlants"/>
        </authorList>
    </citation>
    <scope>IDENTIFICATION</scope>
</reference>
<feature type="region of interest" description="Disordered" evidence="5">
    <location>
        <begin position="395"/>
        <end position="726"/>
    </location>
</feature>
<feature type="compositionally biased region" description="Basic residues" evidence="5">
    <location>
        <begin position="608"/>
        <end position="627"/>
    </location>
</feature>
<feature type="compositionally biased region" description="Basic and acidic residues" evidence="5">
    <location>
        <begin position="584"/>
        <end position="607"/>
    </location>
</feature>
<reference evidence="7" key="1">
    <citation type="journal article" date="2017" name="Nature">
        <title>The genome of Chenopodium quinoa.</title>
        <authorList>
            <person name="Jarvis D.E."/>
            <person name="Ho Y.S."/>
            <person name="Lightfoot D.J."/>
            <person name="Schmoeckel S.M."/>
            <person name="Li B."/>
            <person name="Borm T.J.A."/>
            <person name="Ohyanagi H."/>
            <person name="Mineta K."/>
            <person name="Michell C.T."/>
            <person name="Saber N."/>
            <person name="Kharbatia N.M."/>
            <person name="Rupper R.R."/>
            <person name="Sharp A.R."/>
            <person name="Dally N."/>
            <person name="Boughton B.A."/>
            <person name="Woo Y.H."/>
            <person name="Gao G."/>
            <person name="Schijlen E.G.W.M."/>
            <person name="Guo X."/>
            <person name="Momin A.A."/>
            <person name="Negrao S."/>
            <person name="Al-Babili S."/>
            <person name="Gehring C."/>
            <person name="Roessner U."/>
            <person name="Jung C."/>
            <person name="Murphy K."/>
            <person name="Arold S.T."/>
            <person name="Gojobori T."/>
            <person name="van der Linden C.G."/>
            <person name="van Loo E.N."/>
            <person name="Jellen E.N."/>
            <person name="Maughan P.J."/>
            <person name="Tester M."/>
        </authorList>
    </citation>
    <scope>NUCLEOTIDE SEQUENCE [LARGE SCALE GENOMIC DNA]</scope>
    <source>
        <strain evidence="7">cv. PI 614886</strain>
    </source>
</reference>
<evidence type="ECO:0000256" key="1">
    <source>
        <dbReference type="ARBA" id="ARBA00007365"/>
    </source>
</evidence>
<dbReference type="OMA" id="TSTHERM"/>
<feature type="compositionally biased region" description="Acidic residues" evidence="5">
    <location>
        <begin position="273"/>
        <end position="287"/>
    </location>
</feature>
<dbReference type="PROSITE" id="PS00170">
    <property type="entry name" value="CSA_PPIASE_1"/>
    <property type="match status" value="1"/>
</dbReference>
<evidence type="ECO:0000256" key="4">
    <source>
        <dbReference type="ARBA" id="ARBA00023235"/>
    </source>
</evidence>
<accession>A0A803MJT1</accession>
<dbReference type="EnsemblPlants" id="AUR62030664-RA">
    <property type="protein sequence ID" value="AUR62030664-RA:cds"/>
    <property type="gene ID" value="AUR62030664"/>
</dbReference>
<dbReference type="PROSITE" id="PS50072">
    <property type="entry name" value="CSA_PPIASE_2"/>
    <property type="match status" value="1"/>
</dbReference>
<comment type="similarity">
    <text evidence="1">Belongs to the cyclophilin-type PPIase family.</text>
</comment>
<organism evidence="7 8">
    <name type="scientific">Chenopodium quinoa</name>
    <name type="common">Quinoa</name>
    <dbReference type="NCBI Taxonomy" id="63459"/>
    <lineage>
        <taxon>Eukaryota</taxon>
        <taxon>Viridiplantae</taxon>
        <taxon>Streptophyta</taxon>
        <taxon>Embryophyta</taxon>
        <taxon>Tracheophyta</taxon>
        <taxon>Spermatophyta</taxon>
        <taxon>Magnoliopsida</taxon>
        <taxon>eudicotyledons</taxon>
        <taxon>Gunneridae</taxon>
        <taxon>Pentapetalae</taxon>
        <taxon>Caryophyllales</taxon>
        <taxon>Chenopodiaceae</taxon>
        <taxon>Chenopodioideae</taxon>
        <taxon>Atripliceae</taxon>
        <taxon>Chenopodium</taxon>
    </lineage>
</organism>
<dbReference type="Pfam" id="PF00160">
    <property type="entry name" value="Pro_isomerase"/>
    <property type="match status" value="1"/>
</dbReference>
<dbReference type="Gene3D" id="2.40.100.10">
    <property type="entry name" value="Cyclophilin-like"/>
    <property type="match status" value="1"/>
</dbReference>
<feature type="compositionally biased region" description="Basic residues" evidence="5">
    <location>
        <begin position="228"/>
        <end position="266"/>
    </location>
</feature>
<protein>
    <recommendedName>
        <fullName evidence="2">peptidylprolyl isomerase</fullName>
        <ecNumber evidence="2">5.2.1.8</ecNumber>
    </recommendedName>
</protein>
<feature type="compositionally biased region" description="Low complexity" evidence="5">
    <location>
        <begin position="670"/>
        <end position="686"/>
    </location>
</feature>
<dbReference type="SUPFAM" id="SSF50891">
    <property type="entry name" value="Cyclophilin-like"/>
    <property type="match status" value="1"/>
</dbReference>
<feature type="compositionally biased region" description="Basic and acidic residues" evidence="5">
    <location>
        <begin position="288"/>
        <end position="310"/>
    </location>
</feature>
<evidence type="ECO:0000259" key="6">
    <source>
        <dbReference type="PROSITE" id="PS50072"/>
    </source>
</evidence>
<evidence type="ECO:0000256" key="5">
    <source>
        <dbReference type="SAM" id="MobiDB-lite"/>
    </source>
</evidence>
<feature type="compositionally biased region" description="Basic and acidic residues" evidence="5">
    <location>
        <begin position="322"/>
        <end position="370"/>
    </location>
</feature>
<feature type="compositionally biased region" description="Low complexity" evidence="5">
    <location>
        <begin position="460"/>
        <end position="500"/>
    </location>
</feature>
<name>A0A803MJT1_CHEQI</name>
<dbReference type="GO" id="GO:0003755">
    <property type="term" value="F:peptidyl-prolyl cis-trans isomerase activity"/>
    <property type="evidence" value="ECO:0007669"/>
    <property type="project" value="UniProtKB-KW"/>
</dbReference>
<dbReference type="InterPro" id="IPR020892">
    <property type="entry name" value="Cyclophilin-type_PPIase_CS"/>
</dbReference>
<keyword evidence="3" id="KW-0697">Rotamase</keyword>